<dbReference type="InterPro" id="IPR008928">
    <property type="entry name" value="6-hairpin_glycosidase_sf"/>
</dbReference>
<dbReference type="PRINTS" id="PR00744">
    <property type="entry name" value="GLHYDRLASE37"/>
</dbReference>
<feature type="signal peptide" evidence="5">
    <location>
        <begin position="1"/>
        <end position="16"/>
    </location>
</feature>
<dbReference type="SUPFAM" id="SSF48208">
    <property type="entry name" value="Six-hairpin glycosidases"/>
    <property type="match status" value="1"/>
</dbReference>
<dbReference type="Gene3D" id="1.50.10.10">
    <property type="match status" value="1"/>
</dbReference>
<evidence type="ECO:0000256" key="3">
    <source>
        <dbReference type="ARBA" id="ARBA00023295"/>
    </source>
</evidence>
<dbReference type="AlphaFoldDB" id="A0A1Y2EWY3"/>
<evidence type="ECO:0000256" key="2">
    <source>
        <dbReference type="ARBA" id="ARBA00022801"/>
    </source>
</evidence>
<dbReference type="Proteomes" id="UP000193685">
    <property type="component" value="Unassembled WGS sequence"/>
</dbReference>
<protein>
    <recommendedName>
        <fullName evidence="4">Trehalase</fullName>
        <ecNumber evidence="4">3.2.1.28</ecNumber>
    </recommendedName>
    <alternativeName>
        <fullName evidence="4">Alpha-trehalose glucohydrolase</fullName>
    </alternativeName>
</protein>
<name>A0A1Y2EWY3_PROLT</name>
<keyword evidence="5" id="KW-0732">Signal</keyword>
<reference evidence="6 7" key="1">
    <citation type="submission" date="2016-07" db="EMBL/GenBank/DDBJ databases">
        <title>Pervasive Adenine N6-methylation of Active Genes in Fungi.</title>
        <authorList>
            <consortium name="DOE Joint Genome Institute"/>
            <person name="Mondo S.J."/>
            <person name="Dannebaum R.O."/>
            <person name="Kuo R.C."/>
            <person name="Labutti K."/>
            <person name="Haridas S."/>
            <person name="Kuo A."/>
            <person name="Salamov A."/>
            <person name="Ahrendt S.R."/>
            <person name="Lipzen A."/>
            <person name="Sullivan W."/>
            <person name="Andreopoulos W.B."/>
            <person name="Clum A."/>
            <person name="Lindquist E."/>
            <person name="Daum C."/>
            <person name="Ramamoorthy G.K."/>
            <person name="Gryganskyi A."/>
            <person name="Culley D."/>
            <person name="Magnuson J.K."/>
            <person name="James T.Y."/>
            <person name="O'Malley M.A."/>
            <person name="Stajich J.E."/>
            <person name="Spatafora J.W."/>
            <person name="Visel A."/>
            <person name="Grigoriev I.V."/>
        </authorList>
    </citation>
    <scope>NUCLEOTIDE SEQUENCE [LARGE SCALE GENOMIC DNA]</scope>
    <source>
        <strain evidence="6 7">12-1054</strain>
    </source>
</reference>
<dbReference type="GO" id="GO:0004555">
    <property type="term" value="F:alpha,alpha-trehalase activity"/>
    <property type="evidence" value="ECO:0007669"/>
    <property type="project" value="UniProtKB-EC"/>
</dbReference>
<evidence type="ECO:0000256" key="5">
    <source>
        <dbReference type="SAM" id="SignalP"/>
    </source>
</evidence>
<dbReference type="OrthoDB" id="3542292at2759"/>
<dbReference type="InterPro" id="IPR012341">
    <property type="entry name" value="6hp_glycosidase-like_sf"/>
</dbReference>
<dbReference type="InterPro" id="IPR018232">
    <property type="entry name" value="Glyco_hydro_37_CS"/>
</dbReference>
<gene>
    <name evidence="6" type="ORF">BCR37DRAFT_351760</name>
</gene>
<dbReference type="GO" id="GO:0005993">
    <property type="term" value="P:trehalose catabolic process"/>
    <property type="evidence" value="ECO:0007669"/>
    <property type="project" value="TreeGrafter"/>
</dbReference>
<evidence type="ECO:0000313" key="6">
    <source>
        <dbReference type="EMBL" id="ORY76099.1"/>
    </source>
</evidence>
<evidence type="ECO:0000256" key="4">
    <source>
        <dbReference type="RuleBase" id="RU361180"/>
    </source>
</evidence>
<keyword evidence="2 4" id="KW-0378">Hydrolase</keyword>
<proteinExistence type="inferred from homology"/>
<dbReference type="RefSeq" id="XP_040722552.1">
    <property type="nucleotide sequence ID" value="XM_040868087.1"/>
</dbReference>
<comment type="similarity">
    <text evidence="1 4">Belongs to the glycosyl hydrolase 37 family.</text>
</comment>
<feature type="chain" id="PRO_5012914824" description="Trehalase" evidence="5">
    <location>
        <begin position="17"/>
        <end position="641"/>
    </location>
</feature>
<sequence>MLLRSFAAISVATVAGTYFGTSNSTNGSTIIAPCNSPIFCQGELLKAVELARPFADSKTFVDLPTIKPVDEVLAAFANLTKPLSNNTELQTFLSENFGQAGTELVMSNRSITANATFLSTVNSSIVADFVSQVIDIWPSLTREYAPKQLCDGCVTSFLPVNRTFVVAGVGRFLEPYYWDSFWIVEGLLRSGGTYKDISKDIILNFLDFIEQYGFVPNGARAYYLNRSQPPVLTQMVRVYIEQTNDTSLLDRALPLLVREQAFWQQNNTILVNTTRGMYNLSRYSVLNNQPRPESYREDYETANNLTYFSSNGSQYPVSVNLTESQKATLYADLAAGAESGWDYSSRWIANPAAAANGNAVPLRTLNTQNIIPVDLNSILYFNEIVISDFYRTTGNMSASRAWEARAYKRQQGMYNLMYNASLGAYFDYNLTSKAQNTITITGPFNATKQVAFSAAQFYPLWAGAIPDELKYNNTALNRLYAPVRNQLAMFPGGIATTDVASGQQWDSPNVWPPLQYIIMQGALASTPSGENDTDYEELQQTALTVAQRYVDSTYCTWRSTGGSHPNLSPPIVQLNGSDPANNGTMFEKYSNAAIDAVGGGGEYEVVKGFGWSNGVLLWTADTFGQKLKMPECGNITAANII</sequence>
<evidence type="ECO:0000256" key="1">
    <source>
        <dbReference type="ARBA" id="ARBA00005615"/>
    </source>
</evidence>
<dbReference type="PANTHER" id="PTHR23403">
    <property type="entry name" value="TREHALASE"/>
    <property type="match status" value="1"/>
</dbReference>
<comment type="caution">
    <text evidence="6">The sequence shown here is derived from an EMBL/GenBank/DDBJ whole genome shotgun (WGS) entry which is preliminary data.</text>
</comment>
<dbReference type="InterPro" id="IPR001661">
    <property type="entry name" value="Glyco_hydro_37"/>
</dbReference>
<keyword evidence="7" id="KW-1185">Reference proteome</keyword>
<organism evidence="6 7">
    <name type="scientific">Protomyces lactucae-debilis</name>
    <dbReference type="NCBI Taxonomy" id="2754530"/>
    <lineage>
        <taxon>Eukaryota</taxon>
        <taxon>Fungi</taxon>
        <taxon>Dikarya</taxon>
        <taxon>Ascomycota</taxon>
        <taxon>Taphrinomycotina</taxon>
        <taxon>Taphrinomycetes</taxon>
        <taxon>Taphrinales</taxon>
        <taxon>Protomycetaceae</taxon>
        <taxon>Protomyces</taxon>
    </lineage>
</organism>
<dbReference type="PANTHER" id="PTHR23403:SF1">
    <property type="entry name" value="TREHALASE"/>
    <property type="match status" value="1"/>
</dbReference>
<keyword evidence="3 4" id="KW-0326">Glycosidase</keyword>
<dbReference type="EC" id="3.2.1.28" evidence="4"/>
<comment type="catalytic activity">
    <reaction evidence="4">
        <text>alpha,alpha-trehalose + H2O = alpha-D-glucose + beta-D-glucose</text>
        <dbReference type="Rhea" id="RHEA:32675"/>
        <dbReference type="ChEBI" id="CHEBI:15377"/>
        <dbReference type="ChEBI" id="CHEBI:15903"/>
        <dbReference type="ChEBI" id="CHEBI:16551"/>
        <dbReference type="ChEBI" id="CHEBI:17925"/>
        <dbReference type="EC" id="3.2.1.28"/>
    </reaction>
</comment>
<accession>A0A1Y2EWY3</accession>
<dbReference type="Pfam" id="PF01204">
    <property type="entry name" value="Trehalase"/>
    <property type="match status" value="2"/>
</dbReference>
<evidence type="ECO:0000313" key="7">
    <source>
        <dbReference type="Proteomes" id="UP000193685"/>
    </source>
</evidence>
<dbReference type="GeneID" id="63784686"/>
<dbReference type="OMA" id="RYWDASD"/>
<dbReference type="STRING" id="56484.A0A1Y2EWY3"/>
<dbReference type="EMBL" id="MCFI01000024">
    <property type="protein sequence ID" value="ORY76099.1"/>
    <property type="molecule type" value="Genomic_DNA"/>
</dbReference>
<dbReference type="PROSITE" id="PS00928">
    <property type="entry name" value="TREHALASE_2"/>
    <property type="match status" value="1"/>
</dbReference>